<dbReference type="EC" id="2.5.1.18" evidence="2"/>
<dbReference type="Proteomes" id="UP000531231">
    <property type="component" value="Unassembled WGS sequence"/>
</dbReference>
<dbReference type="SUPFAM" id="SSF47616">
    <property type="entry name" value="GST C-terminal domain-like"/>
    <property type="match status" value="1"/>
</dbReference>
<organism evidence="2 3">
    <name type="scientific">Pseudochrobactrum saccharolyticum</name>
    <dbReference type="NCBI Taxonomy" id="354352"/>
    <lineage>
        <taxon>Bacteria</taxon>
        <taxon>Pseudomonadati</taxon>
        <taxon>Pseudomonadota</taxon>
        <taxon>Alphaproteobacteria</taxon>
        <taxon>Hyphomicrobiales</taxon>
        <taxon>Brucellaceae</taxon>
        <taxon>Pseudochrobactrum</taxon>
    </lineage>
</organism>
<dbReference type="Gene3D" id="3.40.30.10">
    <property type="entry name" value="Glutaredoxin"/>
    <property type="match status" value="1"/>
</dbReference>
<feature type="domain" description="GST N-terminal" evidence="1">
    <location>
        <begin position="2"/>
        <end position="84"/>
    </location>
</feature>
<keyword evidence="2" id="KW-0808">Transferase</keyword>
<dbReference type="SUPFAM" id="SSF52833">
    <property type="entry name" value="Thioredoxin-like"/>
    <property type="match status" value="1"/>
</dbReference>
<evidence type="ECO:0000313" key="3">
    <source>
        <dbReference type="Proteomes" id="UP000531231"/>
    </source>
</evidence>
<dbReference type="Pfam" id="PF13409">
    <property type="entry name" value="GST_N_2"/>
    <property type="match status" value="1"/>
</dbReference>
<proteinExistence type="predicted"/>
<dbReference type="InterPro" id="IPR036249">
    <property type="entry name" value="Thioredoxin-like_sf"/>
</dbReference>
<accession>A0A7W8AKM9</accession>
<dbReference type="PROSITE" id="PS50404">
    <property type="entry name" value="GST_NTER"/>
    <property type="match status" value="1"/>
</dbReference>
<dbReference type="CDD" id="cd03194">
    <property type="entry name" value="GST_C_3"/>
    <property type="match status" value="1"/>
</dbReference>
<comment type="caution">
    <text evidence="2">The sequence shown here is derived from an EMBL/GenBank/DDBJ whole genome shotgun (WGS) entry which is preliminary data.</text>
</comment>
<dbReference type="EMBL" id="JACHIL010000002">
    <property type="protein sequence ID" value="MBB5090985.1"/>
    <property type="molecule type" value="Genomic_DNA"/>
</dbReference>
<name>A0A7W8AKM9_9HYPH</name>
<dbReference type="GO" id="GO:0004364">
    <property type="term" value="F:glutathione transferase activity"/>
    <property type="evidence" value="ECO:0007669"/>
    <property type="project" value="UniProtKB-EC"/>
</dbReference>
<evidence type="ECO:0000259" key="1">
    <source>
        <dbReference type="PROSITE" id="PS50404"/>
    </source>
</evidence>
<dbReference type="GO" id="GO:0016034">
    <property type="term" value="F:maleylacetoacetate isomerase activity"/>
    <property type="evidence" value="ECO:0007669"/>
    <property type="project" value="TreeGrafter"/>
</dbReference>
<reference evidence="2 3" key="1">
    <citation type="submission" date="2020-08" db="EMBL/GenBank/DDBJ databases">
        <title>Genomic Encyclopedia of Type Strains, Phase IV (KMG-IV): sequencing the most valuable type-strain genomes for metagenomic binning, comparative biology and taxonomic classification.</title>
        <authorList>
            <person name="Goeker M."/>
        </authorList>
    </citation>
    <scope>NUCLEOTIDE SEQUENCE [LARGE SCALE GENOMIC DNA]</scope>
    <source>
        <strain evidence="2 3">DSM 25620</strain>
    </source>
</reference>
<protein>
    <submittedName>
        <fullName evidence="2">Glutathione S-transferase</fullName>
        <ecNumber evidence="2">2.5.1.18</ecNumber>
    </submittedName>
</protein>
<dbReference type="GO" id="GO:0006559">
    <property type="term" value="P:L-phenylalanine catabolic process"/>
    <property type="evidence" value="ECO:0007669"/>
    <property type="project" value="TreeGrafter"/>
</dbReference>
<dbReference type="GO" id="GO:0006749">
    <property type="term" value="P:glutathione metabolic process"/>
    <property type="evidence" value="ECO:0007669"/>
    <property type="project" value="TreeGrafter"/>
</dbReference>
<sequence length="231" mass="25901">MYTLYIANKNYSSWSLRPWLLMKQLDIPFEEILIPFGSADWDKNPSPTGQVPCLSEKQADGSFISVWDSLGITEYLADNHPQIWPQDKKARAWARCATAEMHSGFHSLRSICTNNIGLRIDVSAQTTPALQKDISRIDQLWNEGLDAFGGSFLAGAEFSAVDAFFAPVAFRFQTYGIRLSDKAAAYAAHLRELPVMQDWYAASLAEVWRDEAHEVEARNAGPWLQDLRAAG</sequence>
<gene>
    <name evidence="2" type="ORF">HNQ68_001509</name>
</gene>
<evidence type="ECO:0000313" key="2">
    <source>
        <dbReference type="EMBL" id="MBB5090985.1"/>
    </source>
</evidence>
<dbReference type="SFLD" id="SFLDS00019">
    <property type="entry name" value="Glutathione_Transferase_(cytos"/>
    <property type="match status" value="1"/>
</dbReference>
<dbReference type="PANTHER" id="PTHR42673">
    <property type="entry name" value="MALEYLACETOACETATE ISOMERASE"/>
    <property type="match status" value="1"/>
</dbReference>
<dbReference type="Gene3D" id="1.20.1050.10">
    <property type="match status" value="1"/>
</dbReference>
<dbReference type="PANTHER" id="PTHR42673:SF4">
    <property type="entry name" value="MALEYLACETOACETATE ISOMERASE"/>
    <property type="match status" value="1"/>
</dbReference>
<dbReference type="InterPro" id="IPR036282">
    <property type="entry name" value="Glutathione-S-Trfase_C_sf"/>
</dbReference>
<dbReference type="InterPro" id="IPR004045">
    <property type="entry name" value="Glutathione_S-Trfase_N"/>
</dbReference>
<dbReference type="CDD" id="cd03043">
    <property type="entry name" value="GST_N_1"/>
    <property type="match status" value="1"/>
</dbReference>
<keyword evidence="3" id="KW-1185">Reference proteome</keyword>
<dbReference type="RefSeq" id="WP_151159150.1">
    <property type="nucleotide sequence ID" value="NZ_JACHIL010000002.1"/>
</dbReference>
<dbReference type="Pfam" id="PF13410">
    <property type="entry name" value="GST_C_2"/>
    <property type="match status" value="1"/>
</dbReference>
<dbReference type="InterPro" id="IPR040079">
    <property type="entry name" value="Glutathione_S-Trfase"/>
</dbReference>
<dbReference type="AlphaFoldDB" id="A0A7W8AKM9"/>